<keyword evidence="3" id="KW-1185">Reference proteome</keyword>
<reference evidence="2 3" key="2">
    <citation type="submission" date="2019-01" db="EMBL/GenBank/DDBJ databases">
        <title>The decoding of complex shrimp genome reveals the adaptation for benthos swimmer, frequently molting mechanism and breeding impact on genome.</title>
        <authorList>
            <person name="Sun Y."/>
            <person name="Gao Y."/>
            <person name="Yu Y."/>
        </authorList>
    </citation>
    <scope>NUCLEOTIDE SEQUENCE [LARGE SCALE GENOMIC DNA]</scope>
    <source>
        <tissue evidence="2">Muscle</tissue>
    </source>
</reference>
<name>A0A3R7Q0J8_PENVA</name>
<feature type="region of interest" description="Disordered" evidence="1">
    <location>
        <begin position="367"/>
        <end position="453"/>
    </location>
</feature>
<feature type="compositionally biased region" description="Pro residues" evidence="1">
    <location>
        <begin position="395"/>
        <end position="407"/>
    </location>
</feature>
<proteinExistence type="predicted"/>
<evidence type="ECO:0000256" key="1">
    <source>
        <dbReference type="SAM" id="MobiDB-lite"/>
    </source>
</evidence>
<reference evidence="2 3" key="1">
    <citation type="submission" date="2018-04" db="EMBL/GenBank/DDBJ databases">
        <authorList>
            <person name="Zhang X."/>
            <person name="Yuan J."/>
            <person name="Li F."/>
            <person name="Xiang J."/>
        </authorList>
    </citation>
    <scope>NUCLEOTIDE SEQUENCE [LARGE SCALE GENOMIC DNA]</scope>
    <source>
        <tissue evidence="2">Muscle</tissue>
    </source>
</reference>
<protein>
    <submittedName>
        <fullName evidence="2">Uncharacterized protein</fullName>
    </submittedName>
</protein>
<evidence type="ECO:0000313" key="2">
    <source>
        <dbReference type="EMBL" id="ROT82846.1"/>
    </source>
</evidence>
<organism evidence="2 3">
    <name type="scientific">Penaeus vannamei</name>
    <name type="common">Whiteleg shrimp</name>
    <name type="synonym">Litopenaeus vannamei</name>
    <dbReference type="NCBI Taxonomy" id="6689"/>
    <lineage>
        <taxon>Eukaryota</taxon>
        <taxon>Metazoa</taxon>
        <taxon>Ecdysozoa</taxon>
        <taxon>Arthropoda</taxon>
        <taxon>Crustacea</taxon>
        <taxon>Multicrustacea</taxon>
        <taxon>Malacostraca</taxon>
        <taxon>Eumalacostraca</taxon>
        <taxon>Eucarida</taxon>
        <taxon>Decapoda</taxon>
        <taxon>Dendrobranchiata</taxon>
        <taxon>Penaeoidea</taxon>
        <taxon>Penaeidae</taxon>
        <taxon>Penaeus</taxon>
    </lineage>
</organism>
<comment type="caution">
    <text evidence="2">The sequence shown here is derived from an EMBL/GenBank/DDBJ whole genome shotgun (WGS) entry which is preliminary data.</text>
</comment>
<dbReference type="Proteomes" id="UP000283509">
    <property type="component" value="Unassembled WGS sequence"/>
</dbReference>
<dbReference type="EMBL" id="QCYY01000768">
    <property type="protein sequence ID" value="ROT82846.1"/>
    <property type="molecule type" value="Genomic_DNA"/>
</dbReference>
<sequence>MAAGCLPLGRLSTLLWRPRMRYFDNCIQSRGHNSNLMELATRRWRQTIEISENSQRSQADLPPACNPGGETCYPSLVKYENTLLRNTIIHPLQSRAGQTQKKTDLNINKARHPCRRPLATTRPRSGNPLRLNHNVIDSNSDPTHAYVVEITRAVQSPAPMAPGTHYLDLVLALCNGDEMQSKVIDHIIRGDHTSCSDYLCISVRRPLSPAHRTTKGRRSPHHSTRRLPSSIYFSVVDWSRIRRAKSGGRAAGPCIVLAATLAFLRRLKTDDSSCIRSLHLGESSLLPQLLPSLHSFPLTSPLSPSHLRIRDSLLLPSPTFPFLPTISLHLRLPPSLPLPPSPSPFSPTHSHPFFPFLSPPPYHLPPPASTLSPTIATPSSPSFLPPPTISLQPHPLQPPTPPHPLPSPCIGSPRTTSREPASYPLRKLIRPLPHLASPTTLGRDNDAPYSHPT</sequence>
<accession>A0A3R7Q0J8</accession>
<dbReference type="AlphaFoldDB" id="A0A3R7Q0J8"/>
<gene>
    <name evidence="2" type="ORF">C7M84_023974</name>
</gene>
<evidence type="ECO:0000313" key="3">
    <source>
        <dbReference type="Proteomes" id="UP000283509"/>
    </source>
</evidence>
<feature type="region of interest" description="Disordered" evidence="1">
    <location>
        <begin position="116"/>
        <end position="137"/>
    </location>
</feature>